<evidence type="ECO:0000313" key="4">
    <source>
        <dbReference type="EMBL" id="KYG73276.1"/>
    </source>
</evidence>
<dbReference type="EMBL" id="LRPC01000028">
    <property type="protein sequence ID" value="KYG73276.1"/>
    <property type="molecule type" value="Genomic_DNA"/>
</dbReference>
<proteinExistence type="predicted"/>
<feature type="chain" id="PRO_5007574232" description="Seryl-tRNA synthetase" evidence="3">
    <location>
        <begin position="21"/>
        <end position="108"/>
    </location>
</feature>
<keyword evidence="2" id="KW-1133">Transmembrane helix</keyword>
<gene>
    <name evidence="4" type="ORF">AWW68_11210</name>
</gene>
<name>A0A150X3I2_9BACT</name>
<feature type="signal peptide" evidence="3">
    <location>
        <begin position="1"/>
        <end position="20"/>
    </location>
</feature>
<feature type="coiled-coil region" evidence="1">
    <location>
        <begin position="57"/>
        <end position="84"/>
    </location>
</feature>
<sequence>MKKIVYVLIFLLLALPAVSATDPNDGADVKGEVQPYTKEEVMAIEARIMEIKEMDKSELTRDEKKALRKELRDMRKDIRERDEHRHRSGGLFISTGAIIVILLLIIIL</sequence>
<keyword evidence="3" id="KW-0732">Signal</keyword>
<dbReference type="RefSeq" id="WP_068221423.1">
    <property type="nucleotide sequence ID" value="NZ_CP139724.1"/>
</dbReference>
<evidence type="ECO:0000256" key="2">
    <source>
        <dbReference type="SAM" id="Phobius"/>
    </source>
</evidence>
<feature type="transmembrane region" description="Helical" evidence="2">
    <location>
        <begin position="89"/>
        <end position="107"/>
    </location>
</feature>
<protein>
    <recommendedName>
        <fullName evidence="6">Seryl-tRNA synthetase</fullName>
    </recommendedName>
</protein>
<dbReference type="Proteomes" id="UP000075606">
    <property type="component" value="Unassembled WGS sequence"/>
</dbReference>
<evidence type="ECO:0000256" key="1">
    <source>
        <dbReference type="SAM" id="Coils"/>
    </source>
</evidence>
<reference evidence="4 5" key="1">
    <citation type="submission" date="2016-01" db="EMBL/GenBank/DDBJ databases">
        <title>Genome sequencing of Roseivirga spongicola UST030701-084.</title>
        <authorList>
            <person name="Selvaratnam C."/>
            <person name="Thevarajoo S."/>
            <person name="Goh K.M."/>
            <person name="Ee R."/>
            <person name="Chan K.-G."/>
            <person name="Chong C.S."/>
        </authorList>
    </citation>
    <scope>NUCLEOTIDE SEQUENCE [LARGE SCALE GENOMIC DNA]</scope>
    <source>
        <strain evidence="4 5">UST030701-084</strain>
    </source>
</reference>
<comment type="caution">
    <text evidence="4">The sequence shown here is derived from an EMBL/GenBank/DDBJ whole genome shotgun (WGS) entry which is preliminary data.</text>
</comment>
<dbReference type="STRING" id="333140.AWW68_11210"/>
<evidence type="ECO:0000256" key="3">
    <source>
        <dbReference type="SAM" id="SignalP"/>
    </source>
</evidence>
<evidence type="ECO:0008006" key="6">
    <source>
        <dbReference type="Google" id="ProtNLM"/>
    </source>
</evidence>
<organism evidence="4 5">
    <name type="scientific">Roseivirga spongicola</name>
    <dbReference type="NCBI Taxonomy" id="333140"/>
    <lineage>
        <taxon>Bacteria</taxon>
        <taxon>Pseudomonadati</taxon>
        <taxon>Bacteroidota</taxon>
        <taxon>Cytophagia</taxon>
        <taxon>Cytophagales</taxon>
        <taxon>Roseivirgaceae</taxon>
        <taxon>Roseivirga</taxon>
    </lineage>
</organism>
<evidence type="ECO:0000313" key="5">
    <source>
        <dbReference type="Proteomes" id="UP000075606"/>
    </source>
</evidence>
<keyword evidence="2" id="KW-0472">Membrane</keyword>
<dbReference type="OrthoDB" id="964337at2"/>
<accession>A0A150X3I2</accession>
<keyword evidence="5" id="KW-1185">Reference proteome</keyword>
<keyword evidence="1" id="KW-0175">Coiled coil</keyword>
<dbReference type="AlphaFoldDB" id="A0A150X3I2"/>
<keyword evidence="2" id="KW-0812">Transmembrane</keyword>